<dbReference type="GO" id="GO:0006508">
    <property type="term" value="P:proteolysis"/>
    <property type="evidence" value="ECO:0007669"/>
    <property type="project" value="UniProtKB-KW"/>
</dbReference>
<dbReference type="InterPro" id="IPR051048">
    <property type="entry name" value="Peptidase_S8/S53_subtilisin"/>
</dbReference>
<evidence type="ECO:0000256" key="1">
    <source>
        <dbReference type="ARBA" id="ARBA00011073"/>
    </source>
</evidence>
<dbReference type="RefSeq" id="WP_301191258.1">
    <property type="nucleotide sequence ID" value="NZ_JAPDPJ010000035.1"/>
</dbReference>
<dbReference type="CDD" id="cd04842">
    <property type="entry name" value="Peptidases_S8_Kp43_protease"/>
    <property type="match status" value="1"/>
</dbReference>
<dbReference type="GO" id="GO:0004252">
    <property type="term" value="F:serine-type endopeptidase activity"/>
    <property type="evidence" value="ECO:0007669"/>
    <property type="project" value="UniProtKB-UniRule"/>
</dbReference>
<dbReference type="Proteomes" id="UP001209229">
    <property type="component" value="Unassembled WGS sequence"/>
</dbReference>
<dbReference type="PANTHER" id="PTHR43399:SF4">
    <property type="entry name" value="CELL WALL-ASSOCIATED PROTEASE"/>
    <property type="match status" value="1"/>
</dbReference>
<evidence type="ECO:0000313" key="4">
    <source>
        <dbReference type="EMBL" id="MCW3787694.1"/>
    </source>
</evidence>
<dbReference type="SUPFAM" id="SSF49785">
    <property type="entry name" value="Galactose-binding domain-like"/>
    <property type="match status" value="1"/>
</dbReference>
<proteinExistence type="inferred from homology"/>
<protein>
    <submittedName>
        <fullName evidence="4">S8 family serine peptidase</fullName>
    </submittedName>
</protein>
<keyword evidence="5" id="KW-1185">Reference proteome</keyword>
<dbReference type="NCBIfam" id="TIGR04183">
    <property type="entry name" value="Por_Secre_tail"/>
    <property type="match status" value="1"/>
</dbReference>
<gene>
    <name evidence="4" type="ORF">OM075_14555</name>
</gene>
<evidence type="ECO:0000256" key="2">
    <source>
        <dbReference type="PROSITE-ProRule" id="PRU01240"/>
    </source>
</evidence>
<accession>A0AAE3M5S7</accession>
<dbReference type="InterPro" id="IPR000209">
    <property type="entry name" value="Peptidase_S8/S53_dom"/>
</dbReference>
<comment type="similarity">
    <text evidence="1 2">Belongs to the peptidase S8 family.</text>
</comment>
<feature type="domain" description="Peptidase S8/S53" evidence="3">
    <location>
        <begin position="146"/>
        <end position="422"/>
    </location>
</feature>
<dbReference type="InterPro" id="IPR026444">
    <property type="entry name" value="Secre_tail"/>
</dbReference>
<dbReference type="InterPro" id="IPR013320">
    <property type="entry name" value="ConA-like_dom_sf"/>
</dbReference>
<name>A0AAE3M5S7_9BACT</name>
<dbReference type="Gene3D" id="3.40.50.200">
    <property type="entry name" value="Peptidase S8/S53 domain"/>
    <property type="match status" value="1"/>
</dbReference>
<comment type="caution">
    <text evidence="4">The sequence shown here is derived from an EMBL/GenBank/DDBJ whole genome shotgun (WGS) entry which is preliminary data.</text>
</comment>
<dbReference type="PROSITE" id="PS51892">
    <property type="entry name" value="SUBTILASE"/>
    <property type="match status" value="1"/>
</dbReference>
<reference evidence="4" key="1">
    <citation type="submission" date="2022-10" db="EMBL/GenBank/DDBJ databases">
        <authorList>
            <person name="Yu W.X."/>
        </authorList>
    </citation>
    <scope>NUCLEOTIDE SEQUENCE</scope>
    <source>
        <strain evidence="4">AAT</strain>
    </source>
</reference>
<feature type="active site" description="Charge relay system" evidence="2">
    <location>
        <position position="148"/>
    </location>
</feature>
<keyword evidence="2" id="KW-0720">Serine protease</keyword>
<dbReference type="InterPro" id="IPR036852">
    <property type="entry name" value="Peptidase_S8/S53_dom_sf"/>
</dbReference>
<evidence type="ECO:0000313" key="5">
    <source>
        <dbReference type="Proteomes" id="UP001209229"/>
    </source>
</evidence>
<sequence>MKRLGFIICILSGIFFNASGQYIQNKQLLHEFMINQKEAFDKEYYAARKYFEQYHILKDTLINPGHPKRLIFFMDGIPVYFQSHNQQESYISGIISFYNDSYWHDGLSGEHQLIGIWDAGHVFYNHNEFNSDNFVRVIIEEPENPFDHATHVGGTIIASGFNAEARGMANAARLYSADYMNDIYEVAYASDKFDINLSNHSYGLVSGWNYNSDEEIWYWYGNTGVDTAEDYKFGFYGSTTASIDELCSLLPDYTMVVSAGNDLHEGPEEQPVTHKVWLGKWKNSNEVRDIDGGDEGYDCIGINGVAKNVITVGCVDYEQDPINITSFSSCGPTDDGRIKPDIVAPGVGVFSSIAANENAYAYYSGTSMSAAVVSGGVALLNEMQYQFQSGINCWASSIKGLLIHSAKNISGNIGPNYKSGWGMVDFESAHQLLEDNILSAGKVITEASILKNDSYSKSITVSQSKELKVTLVWTDLAGEANDAELNNTTSKLINDLDLYIVKGEEKYYPFVLNPTAPSQPASTGVNVLDNVEQVIIENCEAGEYTVFVDASKITTATQNFSLIISGHDYDVGFVPASNLNGFYDSSGFKIYWNAPKSVVPDGYEISINSGEAISVTDTFYTDNSYELYEDLTYTVKAVYGQEEKFESLVSNPISMKALPLYQVSYQEHFEIENNDWQCLNTELGWRFGDCITLGSTYVDFSENQSLFMGINSDNLGSGVHVTDLLISPPIALENNSVIDLDFQYYMNNSVYNTNDVLSLYYRTSINQDWVLLKDLESVESWTSVSESFELVENEGIIQLAFLFDDNNEWGNGAAIDDFYIKESIPDYLDFQSTIFTSYYANGIMYYKDLSIESEFAEWYIIDCGGEIVNAGKTYINSGITSFKVMNLNKGVYFVVLQTSKGRVIKKILKLE</sequence>
<keyword evidence="2" id="KW-0645">Protease</keyword>
<evidence type="ECO:0000259" key="3">
    <source>
        <dbReference type="Pfam" id="PF00082"/>
    </source>
</evidence>
<dbReference type="EMBL" id="JAPDPJ010000035">
    <property type="protein sequence ID" value="MCW3787694.1"/>
    <property type="molecule type" value="Genomic_DNA"/>
</dbReference>
<dbReference type="Gene3D" id="2.60.120.260">
    <property type="entry name" value="Galactose-binding domain-like"/>
    <property type="match status" value="1"/>
</dbReference>
<feature type="active site" description="Charge relay system" evidence="2">
    <location>
        <position position="118"/>
    </location>
</feature>
<dbReference type="PANTHER" id="PTHR43399">
    <property type="entry name" value="SUBTILISIN-RELATED"/>
    <property type="match status" value="1"/>
</dbReference>
<dbReference type="SUPFAM" id="SSF49899">
    <property type="entry name" value="Concanavalin A-like lectins/glucanases"/>
    <property type="match status" value="1"/>
</dbReference>
<dbReference type="GO" id="GO:0004553">
    <property type="term" value="F:hydrolase activity, hydrolyzing O-glycosyl compounds"/>
    <property type="evidence" value="ECO:0007669"/>
    <property type="project" value="UniProtKB-ARBA"/>
</dbReference>
<organism evidence="4 5">
    <name type="scientific">Plebeiibacterium sediminum</name>
    <dbReference type="NCBI Taxonomy" id="2992112"/>
    <lineage>
        <taxon>Bacteria</taxon>
        <taxon>Pseudomonadati</taxon>
        <taxon>Bacteroidota</taxon>
        <taxon>Bacteroidia</taxon>
        <taxon>Marinilabiliales</taxon>
        <taxon>Marinilabiliaceae</taxon>
        <taxon>Plebeiibacterium</taxon>
    </lineage>
</organism>
<dbReference type="AlphaFoldDB" id="A0AAE3M5S7"/>
<dbReference type="Gene3D" id="2.60.120.380">
    <property type="match status" value="1"/>
</dbReference>
<dbReference type="SUPFAM" id="SSF52743">
    <property type="entry name" value="Subtilisin-like"/>
    <property type="match status" value="1"/>
</dbReference>
<dbReference type="InterPro" id="IPR008979">
    <property type="entry name" value="Galactose-bd-like_sf"/>
</dbReference>
<dbReference type="GO" id="GO:0005975">
    <property type="term" value="P:carbohydrate metabolic process"/>
    <property type="evidence" value="ECO:0007669"/>
    <property type="project" value="UniProtKB-ARBA"/>
</dbReference>
<keyword evidence="2" id="KW-0378">Hydrolase</keyword>
<dbReference type="Pfam" id="PF00082">
    <property type="entry name" value="Peptidase_S8"/>
    <property type="match status" value="1"/>
</dbReference>
<dbReference type="InterPro" id="IPR034058">
    <property type="entry name" value="TagA/B/C/D_pept_dom"/>
</dbReference>
<feature type="active site" description="Charge relay system" evidence="2">
    <location>
        <position position="367"/>
    </location>
</feature>